<dbReference type="GO" id="GO:0006529">
    <property type="term" value="P:asparagine biosynthetic process"/>
    <property type="evidence" value="ECO:0007669"/>
    <property type="project" value="InterPro"/>
</dbReference>
<dbReference type="SUPFAM" id="SSF52402">
    <property type="entry name" value="Adenine nucleotide alpha hydrolases-like"/>
    <property type="match status" value="1"/>
</dbReference>
<feature type="compositionally biased region" description="Polar residues" evidence="1">
    <location>
        <begin position="1"/>
        <end position="12"/>
    </location>
</feature>
<dbReference type="Proteomes" id="UP000282084">
    <property type="component" value="Unassembled WGS sequence"/>
</dbReference>
<dbReference type="InterPro" id="IPR001962">
    <property type="entry name" value="Asn_synthase"/>
</dbReference>
<accession>A0A495VXQ3</accession>
<dbReference type="Pfam" id="PF00733">
    <property type="entry name" value="Asn_synthase"/>
    <property type="match status" value="1"/>
</dbReference>
<name>A0A495VXQ3_9PSEU</name>
<feature type="domain" description="Asparagine synthetase" evidence="2">
    <location>
        <begin position="92"/>
        <end position="376"/>
    </location>
</feature>
<dbReference type="OrthoDB" id="4173301at2"/>
<evidence type="ECO:0000256" key="1">
    <source>
        <dbReference type="SAM" id="MobiDB-lite"/>
    </source>
</evidence>
<feature type="region of interest" description="Disordered" evidence="1">
    <location>
        <begin position="1"/>
        <end position="31"/>
    </location>
</feature>
<evidence type="ECO:0000313" key="3">
    <source>
        <dbReference type="EMBL" id="RKT54192.1"/>
    </source>
</evidence>
<sequence>MTASGQVPSPTRSRSDAGAAPGAGSSALYPTYSPPVSGDSVVGRAFSLDRLARYLSTPSISFEFHPVSPWPDVSLRRPFVPIGDQPWDEDRLREEFDAAVGRCLGPARRPAVLFSGGLDSTAVLHYTARRCAGAGATPVALVIDMVDDAGVRSSTVALRLLDDLGVDCEVYSLDGEEMEGWARPGPLPWSPTGPRIGGIPHILGRINALAGELGCDVVLTGDGSDELFGAPRFLGTRLVRRPRALLRYLRDAYDAGRWSALGVEALSAVAGLLPRAVSSRLYWACLWPELCEVTPTPALAEGHRRAVESWSANWLREQLANHTAHHRAWYRADAWDACFPIDDDMGNFSSGGVPERAPFLDPAFVRYGLGLDCGGRYHAGLGTEYHRRKGPVVSLYPPSARAALPKVKQLYGKALARHEDARLGGLDRCVELGLVDPDRVPEVRDVAVLGRLQAVEDWIRGAEERGAHAT</sequence>
<dbReference type="AlphaFoldDB" id="A0A495VXQ3"/>
<dbReference type="EMBL" id="RBXO01000001">
    <property type="protein sequence ID" value="RKT54192.1"/>
    <property type="molecule type" value="Genomic_DNA"/>
</dbReference>
<organism evidence="3 4">
    <name type="scientific">Saccharothrix australiensis</name>
    <dbReference type="NCBI Taxonomy" id="2072"/>
    <lineage>
        <taxon>Bacteria</taxon>
        <taxon>Bacillati</taxon>
        <taxon>Actinomycetota</taxon>
        <taxon>Actinomycetes</taxon>
        <taxon>Pseudonocardiales</taxon>
        <taxon>Pseudonocardiaceae</taxon>
        <taxon>Saccharothrix</taxon>
    </lineage>
</organism>
<comment type="caution">
    <text evidence="3">The sequence shown here is derived from an EMBL/GenBank/DDBJ whole genome shotgun (WGS) entry which is preliminary data.</text>
</comment>
<feature type="compositionally biased region" description="Low complexity" evidence="1">
    <location>
        <begin position="16"/>
        <end position="27"/>
    </location>
</feature>
<evidence type="ECO:0000313" key="4">
    <source>
        <dbReference type="Proteomes" id="UP000282084"/>
    </source>
</evidence>
<reference evidence="3 4" key="1">
    <citation type="submission" date="2018-10" db="EMBL/GenBank/DDBJ databases">
        <title>Sequencing the genomes of 1000 actinobacteria strains.</title>
        <authorList>
            <person name="Klenk H.-P."/>
        </authorList>
    </citation>
    <scope>NUCLEOTIDE SEQUENCE [LARGE SCALE GENOMIC DNA]</scope>
    <source>
        <strain evidence="3 4">DSM 43800</strain>
    </source>
</reference>
<dbReference type="Gene3D" id="3.40.50.620">
    <property type="entry name" value="HUPs"/>
    <property type="match status" value="1"/>
</dbReference>
<dbReference type="InterPro" id="IPR014729">
    <property type="entry name" value="Rossmann-like_a/b/a_fold"/>
</dbReference>
<evidence type="ECO:0000259" key="2">
    <source>
        <dbReference type="Pfam" id="PF00733"/>
    </source>
</evidence>
<proteinExistence type="predicted"/>
<keyword evidence="4" id="KW-1185">Reference proteome</keyword>
<dbReference type="GO" id="GO:0004066">
    <property type="term" value="F:asparagine synthase (glutamine-hydrolyzing) activity"/>
    <property type="evidence" value="ECO:0007669"/>
    <property type="project" value="InterPro"/>
</dbReference>
<protein>
    <submittedName>
        <fullName evidence="3">Asparagine synthase</fullName>
    </submittedName>
</protein>
<gene>
    <name evidence="3" type="ORF">C8E97_2806</name>
</gene>